<evidence type="ECO:0000313" key="9">
    <source>
        <dbReference type="Proteomes" id="UP000265970"/>
    </source>
</evidence>
<evidence type="ECO:0000256" key="1">
    <source>
        <dbReference type="ARBA" id="ARBA00022491"/>
    </source>
</evidence>
<feature type="transmembrane region" description="Helical" evidence="6">
    <location>
        <begin position="224"/>
        <end position="245"/>
    </location>
</feature>
<dbReference type="InterPro" id="IPR000551">
    <property type="entry name" value="MerR-type_HTH_dom"/>
</dbReference>
<dbReference type="PROSITE" id="PS50937">
    <property type="entry name" value="HTH_MERR_2"/>
    <property type="match status" value="1"/>
</dbReference>
<keyword evidence="4" id="KW-0804">Transcription</keyword>
<organism evidence="8 9">
    <name type="scientific">Bifidobacterium pseudolongum</name>
    <dbReference type="NCBI Taxonomy" id="1694"/>
    <lineage>
        <taxon>Bacteria</taxon>
        <taxon>Bacillati</taxon>
        <taxon>Actinomycetota</taxon>
        <taxon>Actinomycetes</taxon>
        <taxon>Bifidobacteriales</taxon>
        <taxon>Bifidobacteriaceae</taxon>
        <taxon>Bifidobacterium</taxon>
    </lineage>
</organism>
<feature type="transmembrane region" description="Helical" evidence="6">
    <location>
        <begin position="251"/>
        <end position="272"/>
    </location>
</feature>
<keyword evidence="1" id="KW-0678">Repressor</keyword>
<dbReference type="SMART" id="SM00422">
    <property type="entry name" value="HTH_MERR"/>
    <property type="match status" value="1"/>
</dbReference>
<dbReference type="PRINTS" id="PR00040">
    <property type="entry name" value="HTHMERR"/>
</dbReference>
<reference evidence="8 9" key="1">
    <citation type="submission" date="2018-08" db="EMBL/GenBank/DDBJ databases">
        <title>A genome reference for cultivated species of the human gut microbiota.</title>
        <authorList>
            <person name="Zou Y."/>
            <person name="Xue W."/>
            <person name="Luo G."/>
        </authorList>
    </citation>
    <scope>NUCLEOTIDE SEQUENCE [LARGE SCALE GENOMIC DNA]</scope>
    <source>
        <strain evidence="8 9">AF13-3LB</strain>
    </source>
</reference>
<comment type="caution">
    <text evidence="8">The sequence shown here is derived from an EMBL/GenBank/DDBJ whole genome shotgun (WGS) entry which is preliminary data.</text>
</comment>
<proteinExistence type="predicted"/>
<dbReference type="AlphaFoldDB" id="A0A395XIN6"/>
<evidence type="ECO:0000259" key="7">
    <source>
        <dbReference type="PROSITE" id="PS50937"/>
    </source>
</evidence>
<dbReference type="GO" id="GO:0003677">
    <property type="term" value="F:DNA binding"/>
    <property type="evidence" value="ECO:0007669"/>
    <property type="project" value="UniProtKB-KW"/>
</dbReference>
<keyword evidence="2" id="KW-0805">Transcription regulation</keyword>
<dbReference type="PANTHER" id="PTHR30204">
    <property type="entry name" value="REDOX-CYCLING DRUG-SENSING TRANSCRIPTIONAL ACTIVATOR SOXR"/>
    <property type="match status" value="1"/>
</dbReference>
<dbReference type="Proteomes" id="UP000265970">
    <property type="component" value="Unassembled WGS sequence"/>
</dbReference>
<name>A0A395XIN6_9BIFI</name>
<feature type="domain" description="HTH merR-type" evidence="7">
    <location>
        <begin position="84"/>
        <end position="153"/>
    </location>
</feature>
<dbReference type="EMBL" id="QRZV01000001">
    <property type="protein sequence ID" value="RGW11202.1"/>
    <property type="molecule type" value="Genomic_DNA"/>
</dbReference>
<sequence>MPLGATIGLPPHAGGRFFVSRRPNIHARRRVDLLVTRRHMPDSGICGPVRQSNRRLRPHANPNQNSMDGAKPMTESTTKDALTQYTTGELAKRCGVSVRTVQYYDNRGVLVPSEVSSGGRRLYDEQDVRRLSVITFLRGLGFSISQIADLLADDQSSAYIDSLIAAQRMQLSKQIELDQSRLRTLDALRKTLGRVDDCDRTDLHAFSDAAFVTRRKTGLKRIHGTMLVVGGVMDVLEIALLAIWIMTGNWVPFVIGLVPIVLLGVGISVYYFRSVAYLCPNCHTVFRPKFSRMFWSAHTPYSRKLVCPNCRYDGWCLEVPAAHTGTDMETGEPMIVV</sequence>
<keyword evidence="3" id="KW-0238">DNA-binding</keyword>
<evidence type="ECO:0000256" key="5">
    <source>
        <dbReference type="SAM" id="MobiDB-lite"/>
    </source>
</evidence>
<gene>
    <name evidence="8" type="ORF">DWV92_02460</name>
</gene>
<accession>A0A395XIN6</accession>
<keyword evidence="6" id="KW-0812">Transmembrane</keyword>
<keyword evidence="6" id="KW-1133">Transmembrane helix</keyword>
<dbReference type="Gene3D" id="1.10.1660.10">
    <property type="match status" value="1"/>
</dbReference>
<evidence type="ECO:0000256" key="4">
    <source>
        <dbReference type="ARBA" id="ARBA00023163"/>
    </source>
</evidence>
<evidence type="ECO:0000256" key="3">
    <source>
        <dbReference type="ARBA" id="ARBA00023125"/>
    </source>
</evidence>
<protein>
    <submittedName>
        <fullName evidence="8">MerR family transcriptional regulator</fullName>
    </submittedName>
</protein>
<dbReference type="SUPFAM" id="SSF46955">
    <property type="entry name" value="Putative DNA-binding domain"/>
    <property type="match status" value="1"/>
</dbReference>
<evidence type="ECO:0000256" key="2">
    <source>
        <dbReference type="ARBA" id="ARBA00023015"/>
    </source>
</evidence>
<dbReference type="GO" id="GO:0003700">
    <property type="term" value="F:DNA-binding transcription factor activity"/>
    <property type="evidence" value="ECO:0007669"/>
    <property type="project" value="InterPro"/>
</dbReference>
<feature type="region of interest" description="Disordered" evidence="5">
    <location>
        <begin position="43"/>
        <end position="75"/>
    </location>
</feature>
<dbReference type="InterPro" id="IPR009061">
    <property type="entry name" value="DNA-bd_dom_put_sf"/>
</dbReference>
<dbReference type="PANTHER" id="PTHR30204:SF69">
    <property type="entry name" value="MERR-FAMILY TRANSCRIPTIONAL REGULATOR"/>
    <property type="match status" value="1"/>
</dbReference>
<keyword evidence="6" id="KW-0472">Membrane</keyword>
<evidence type="ECO:0000256" key="6">
    <source>
        <dbReference type="SAM" id="Phobius"/>
    </source>
</evidence>
<evidence type="ECO:0000313" key="8">
    <source>
        <dbReference type="EMBL" id="RGW11202.1"/>
    </source>
</evidence>
<dbReference type="Pfam" id="PF13411">
    <property type="entry name" value="MerR_1"/>
    <property type="match status" value="1"/>
</dbReference>
<dbReference type="InterPro" id="IPR047057">
    <property type="entry name" value="MerR_fam"/>
</dbReference>
<dbReference type="CDD" id="cd01106">
    <property type="entry name" value="HTH_TipAL-Mta"/>
    <property type="match status" value="1"/>
</dbReference>